<dbReference type="Pfam" id="PF04738">
    <property type="entry name" value="Lant_dehydr_N"/>
    <property type="match status" value="2"/>
</dbReference>
<comment type="caution">
    <text evidence="3">The sequence shown here is derived from an EMBL/GenBank/DDBJ whole genome shotgun (WGS) entry which is preliminary data.</text>
</comment>
<evidence type="ECO:0000313" key="4">
    <source>
        <dbReference type="Proteomes" id="UP000307244"/>
    </source>
</evidence>
<protein>
    <recommendedName>
        <fullName evidence="5">Lantibiotic dehydratase</fullName>
    </recommendedName>
</protein>
<dbReference type="EMBL" id="SWBQ01000005">
    <property type="protein sequence ID" value="TKC04328.1"/>
    <property type="molecule type" value="Genomic_DNA"/>
</dbReference>
<dbReference type="InterPro" id="IPR006827">
    <property type="entry name" value="Lant_deHydtase_N"/>
</dbReference>
<proteinExistence type="predicted"/>
<sequence length="960" mass="110380">MCQNTLKHMKVTIHPTALFRVPLFPLNATLEQSWEELKTAISLSSTEFYKNIKDIKADQLDTLTTAMQYTIWKYFNRAKYRATPYASFAGVGLCPIGKGDASSQLQIDGQQVLHSFIDWPYKEQIKITIDEIVDKDLKLFANSSYYKFQELIRYITHLDGEFQISELDWDEMLITILEICEHPIPYSTMVTALRDKNYVTEDIATLIEQMVELQLLLSSKHPNLIGEEYFNRINLQSENYPDKYIIAERKLISGHLDESLFKNLDELINLLHNLVPQTENEPLKQFINRLSQKFGEEEIPLMQALDPELGVGFDDLEESDHPDPLINKLIAKKNTGKTAETELKTTLLSALLNGQPNPDQIIQLDQLQSGTQSAKLPLPNTLSALLTIGDEYISVDSLGGNNANTLLGRFTLAGKKYTGLSRELAAIEQQANPEVLFFDIAYIAENNVDNISRRSVVYPMQVSLLNYDTTEQPLTLNDIMISAQRGWLILRSKKHNKRLIPRLATAYNYSRSDLSLFRLLCAMQNQGITANLALDLQAILPDAAFYPRLQFKNFILSPRKWKIVFKDLTNNHATPLIEESLKLQLEKLKVSRYFKAGFADQTLCFDREKSADLSAFLQYLRKQKSTYVEEALLPSSLVQDSQGKPYLGQYLLSLTHKEQIYRQTYVPAPHTDENCIQKNIPPGQDWLYFEIYTHPQRSNQVLTNHIQPLVDEYSALIKKWFFIRYNEYGQHIRLRIQLNDPTNAHYITAALTEGLKQEIQSGVVSEFLIKTYKREITRYGHAGIEAVESHFSKDSDYVTALLATNPSTNQLYQLCITLAQDIDKAGVLTSKDDEFTYVINKVSTYFNEEHQLEAADYKELNIAYKKFKAEPEIILTQAQQFLRQRFTQSFNQTIAGCQPAIKRRQLLGDLIHMHINRLSSTNQRSHEMIMYYFLTKELQREKAKQKNNFFDLPKTPVGVK</sequence>
<gene>
    <name evidence="3" type="ORF">FA047_17230</name>
</gene>
<evidence type="ECO:0008006" key="5">
    <source>
        <dbReference type="Google" id="ProtNLM"/>
    </source>
</evidence>
<name>A0A4U1CDX1_9SPHI</name>
<reference evidence="3 4" key="1">
    <citation type="submission" date="2019-04" db="EMBL/GenBank/DDBJ databases">
        <title>Pedobacter sp. RP-3-15 sp. nov., isolated from Arctic soil.</title>
        <authorList>
            <person name="Dahal R.H."/>
            <person name="Kim D.-U."/>
        </authorList>
    </citation>
    <scope>NUCLEOTIDE SEQUENCE [LARGE SCALE GENOMIC DNA]</scope>
    <source>
        <strain evidence="3 4">RP-3-15</strain>
    </source>
</reference>
<keyword evidence="4" id="KW-1185">Reference proteome</keyword>
<dbReference type="NCBIfam" id="TIGR03891">
    <property type="entry name" value="thiopep_ocin"/>
    <property type="match status" value="1"/>
</dbReference>
<evidence type="ECO:0000313" key="3">
    <source>
        <dbReference type="EMBL" id="TKC04328.1"/>
    </source>
</evidence>
<feature type="domain" description="Thiopeptide-type bacteriocin biosynthesis" evidence="2">
    <location>
        <begin position="686"/>
        <end position="936"/>
    </location>
</feature>
<dbReference type="InterPro" id="IPR023809">
    <property type="entry name" value="Thiopep_bacteriocin_synth_dom"/>
</dbReference>
<dbReference type="AlphaFoldDB" id="A0A4U1CDX1"/>
<dbReference type="Pfam" id="PF14028">
    <property type="entry name" value="Lant_dehydr_C"/>
    <property type="match status" value="1"/>
</dbReference>
<accession>A0A4U1CDX1</accession>
<feature type="domain" description="Lantibiotic dehydratase N-terminal" evidence="1">
    <location>
        <begin position="35"/>
        <end position="233"/>
    </location>
</feature>
<organism evidence="3 4">
    <name type="scientific">Pedobacter frigoris</name>
    <dbReference type="NCBI Taxonomy" id="2571272"/>
    <lineage>
        <taxon>Bacteria</taxon>
        <taxon>Pseudomonadati</taxon>
        <taxon>Bacteroidota</taxon>
        <taxon>Sphingobacteriia</taxon>
        <taxon>Sphingobacteriales</taxon>
        <taxon>Sphingobacteriaceae</taxon>
        <taxon>Pedobacter</taxon>
    </lineage>
</organism>
<evidence type="ECO:0000259" key="1">
    <source>
        <dbReference type="Pfam" id="PF04738"/>
    </source>
</evidence>
<dbReference type="OrthoDB" id="1273722at2"/>
<evidence type="ECO:0000259" key="2">
    <source>
        <dbReference type="Pfam" id="PF14028"/>
    </source>
</evidence>
<dbReference type="Proteomes" id="UP000307244">
    <property type="component" value="Unassembled WGS sequence"/>
</dbReference>
<feature type="domain" description="Lantibiotic dehydratase N-terminal" evidence="1">
    <location>
        <begin position="256"/>
        <end position="613"/>
    </location>
</feature>